<feature type="transmembrane region" description="Helical" evidence="12">
    <location>
        <begin position="453"/>
        <end position="477"/>
    </location>
</feature>
<evidence type="ECO:0000256" key="8">
    <source>
        <dbReference type="ARBA" id="ARBA00038459"/>
    </source>
</evidence>
<dbReference type="GO" id="GO:0022857">
    <property type="term" value="F:transmembrane transporter activity"/>
    <property type="evidence" value="ECO:0007669"/>
    <property type="project" value="InterPro"/>
</dbReference>
<dbReference type="SUPFAM" id="SSF103473">
    <property type="entry name" value="MFS general substrate transporter"/>
    <property type="match status" value="1"/>
</dbReference>
<comment type="caution">
    <text evidence="14">The sequence shown here is derived from an EMBL/GenBank/DDBJ whole genome shotgun (WGS) entry which is preliminary data.</text>
</comment>
<dbReference type="PANTHER" id="PTHR23502">
    <property type="entry name" value="MAJOR FACILITATOR SUPERFAMILY"/>
    <property type="match status" value="1"/>
</dbReference>
<comment type="subcellular location">
    <subcellularLocation>
        <location evidence="1">Cell membrane</location>
        <topology evidence="1">Multi-pass membrane protein</topology>
    </subcellularLocation>
</comment>
<dbReference type="GO" id="GO:0005886">
    <property type="term" value="C:plasma membrane"/>
    <property type="evidence" value="ECO:0007669"/>
    <property type="project" value="UniProtKB-SubCell"/>
</dbReference>
<dbReference type="EMBL" id="JAWDJX010000005">
    <property type="protein sequence ID" value="KAK3056516.1"/>
    <property type="molecule type" value="Genomic_DNA"/>
</dbReference>
<dbReference type="InterPro" id="IPR011701">
    <property type="entry name" value="MFS"/>
</dbReference>
<evidence type="ECO:0000256" key="9">
    <source>
        <dbReference type="ARBA" id="ARBA00053977"/>
    </source>
</evidence>
<sequence>MDDASLEHDAASPSTIPHWRQVFDSAGITPEVRAWNYDGSGTQDDPCVVTWIHEDPRNPMRYSSLKRWSLMMIVAMAALMVSLDSSAYSGSAKEIMAEFDCSEEVYTLGISLFVLGFAIGPIVWAPLSELFGRRAVFVPTYVALTAFNAGAAGAQSMAALLLLRFLGGAVGSNSLISAGAVVADQFQARERGLALAYYAVTPFLGPTLGPIMGGFVGETLGWRWIEGLLAIFTGVISIVYFFTVPETYAPVILRRRAARLSALNGTVYRSQIEVKQGRKSFARIMKISLSRPWVLLFMEPIVTVLSVYQAIIYATLYMCFAAFPIVYQEKKGWSAGVGGLAFLGVSVGMIATISYNIWTNKRYAKLSDQHHGFAPPESRLPLCMAGAVTAPIGLFWASEAFCTAATLLTQRQFAWTNGPETHWLASIAAGVPFGFGLVVIFQGINNYLVDSYTIFAASVLAGTAVLRSVFAAAFPLFTSQMYHKLGIHWAASIPAFLGLAFAPFPFLLYKYGPAIRKRCKYSAEAVAFLKELQGQTQRPATTALNSTEPVIVAAELKTDASSEKLQ</sequence>
<evidence type="ECO:0000256" key="12">
    <source>
        <dbReference type="SAM" id="Phobius"/>
    </source>
</evidence>
<comment type="similarity">
    <text evidence="8">Belongs to the major facilitator superfamily. DHA1 family. Polyamines/proton antiporter (TC 2.A.1.2.16) subfamily.</text>
</comment>
<evidence type="ECO:0000256" key="10">
    <source>
        <dbReference type="ARBA" id="ARBA00069139"/>
    </source>
</evidence>
<feature type="transmembrane region" description="Helical" evidence="12">
    <location>
        <begin position="423"/>
        <end position="441"/>
    </location>
</feature>
<accession>A0AAJ0LVB3</accession>
<feature type="transmembrane region" description="Helical" evidence="12">
    <location>
        <begin position="228"/>
        <end position="249"/>
    </location>
</feature>
<evidence type="ECO:0000256" key="2">
    <source>
        <dbReference type="ARBA" id="ARBA00022448"/>
    </source>
</evidence>
<feature type="transmembrane region" description="Helical" evidence="12">
    <location>
        <begin position="332"/>
        <end position="358"/>
    </location>
</feature>
<feature type="transmembrane region" description="Helical" evidence="12">
    <location>
        <begin position="68"/>
        <end position="85"/>
    </location>
</feature>
<dbReference type="AlphaFoldDB" id="A0AAJ0LVB3"/>
<feature type="transmembrane region" description="Helical" evidence="12">
    <location>
        <begin position="489"/>
        <end position="509"/>
    </location>
</feature>
<proteinExistence type="inferred from homology"/>
<reference evidence="14" key="1">
    <citation type="submission" date="2023-04" db="EMBL/GenBank/DDBJ databases">
        <title>Black Yeasts Isolated from many extreme environments.</title>
        <authorList>
            <person name="Coleine C."/>
            <person name="Stajich J.E."/>
            <person name="Selbmann L."/>
        </authorList>
    </citation>
    <scope>NUCLEOTIDE SEQUENCE</scope>
    <source>
        <strain evidence="14">CCFEE 5312</strain>
    </source>
</reference>
<keyword evidence="5 12" id="KW-1133">Transmembrane helix</keyword>
<organism evidence="14 15">
    <name type="scientific">Extremus antarcticus</name>
    <dbReference type="NCBI Taxonomy" id="702011"/>
    <lineage>
        <taxon>Eukaryota</taxon>
        <taxon>Fungi</taxon>
        <taxon>Dikarya</taxon>
        <taxon>Ascomycota</taxon>
        <taxon>Pezizomycotina</taxon>
        <taxon>Dothideomycetes</taxon>
        <taxon>Dothideomycetidae</taxon>
        <taxon>Mycosphaerellales</taxon>
        <taxon>Extremaceae</taxon>
        <taxon>Extremus</taxon>
    </lineage>
</organism>
<evidence type="ECO:0000256" key="6">
    <source>
        <dbReference type="ARBA" id="ARBA00023136"/>
    </source>
</evidence>
<keyword evidence="6 12" id="KW-0472">Membrane</keyword>
<keyword evidence="2" id="KW-0813">Transport</keyword>
<feature type="transmembrane region" description="Helical" evidence="12">
    <location>
        <begin position="379"/>
        <end position="398"/>
    </location>
</feature>
<dbReference type="PANTHER" id="PTHR23502:SF186">
    <property type="entry name" value="MAJOR FACILITATOR SUPERFAMILY (MFS) PROFILE DOMAIN-CONTAINING PROTEIN"/>
    <property type="match status" value="1"/>
</dbReference>
<feature type="transmembrane region" description="Helical" evidence="12">
    <location>
        <begin position="105"/>
        <end position="124"/>
    </location>
</feature>
<evidence type="ECO:0000256" key="1">
    <source>
        <dbReference type="ARBA" id="ARBA00004651"/>
    </source>
</evidence>
<feature type="transmembrane region" description="Helical" evidence="12">
    <location>
        <begin position="293"/>
        <end position="326"/>
    </location>
</feature>
<evidence type="ECO:0000259" key="13">
    <source>
        <dbReference type="PROSITE" id="PS50850"/>
    </source>
</evidence>
<dbReference type="CDD" id="cd17323">
    <property type="entry name" value="MFS_Tpo1_MDR_like"/>
    <property type="match status" value="1"/>
</dbReference>
<dbReference type="PROSITE" id="PS50850">
    <property type="entry name" value="MFS"/>
    <property type="match status" value="1"/>
</dbReference>
<evidence type="ECO:0000256" key="11">
    <source>
        <dbReference type="ARBA" id="ARBA00077167"/>
    </source>
</evidence>
<keyword evidence="15" id="KW-1185">Reference proteome</keyword>
<dbReference type="InterPro" id="IPR020846">
    <property type="entry name" value="MFS_dom"/>
</dbReference>
<dbReference type="FunFam" id="1.20.1250.20:FF:000011">
    <property type="entry name" value="MFS multidrug transporter, putative"/>
    <property type="match status" value="1"/>
</dbReference>
<protein>
    <recommendedName>
        <fullName evidence="10">Cercosporin MFS transporter CTB4</fullName>
    </recommendedName>
    <alternativeName>
        <fullName evidence="11">Cercosporin toxin biosynthesis cluster protein 4</fullName>
    </alternativeName>
</protein>
<evidence type="ECO:0000256" key="5">
    <source>
        <dbReference type="ARBA" id="ARBA00022989"/>
    </source>
</evidence>
<evidence type="ECO:0000256" key="7">
    <source>
        <dbReference type="ARBA" id="ARBA00038347"/>
    </source>
</evidence>
<comment type="function">
    <text evidence="9">MFS transporter; part of the gene cluster that mediates the biosynthesis of cercosporin, a light-activated, non-host-selective toxin. The perylenequinone chromophore of cercosporin absorbs light energy to attain an electronically-activated triplet state and produces active oxygen species such as the hydroxyl radical, superoxide, hydrogen peroxide or singlet oxygen upon reaction with oxygen molecules. These reactive oxygen species cause damage to various cellular components including lipids, proteins and nucleic acids. Responsible for secretion and accumulation of cercosporin, but does not play any roles in self-protection against the toxicity of cercosporin.</text>
</comment>
<evidence type="ECO:0000313" key="14">
    <source>
        <dbReference type="EMBL" id="KAK3056516.1"/>
    </source>
</evidence>
<comment type="similarity">
    <text evidence="7">Belongs to the major facilitator superfamily. CAR1 family.</text>
</comment>
<feature type="transmembrane region" description="Helical" evidence="12">
    <location>
        <begin position="161"/>
        <end position="183"/>
    </location>
</feature>
<evidence type="ECO:0000256" key="4">
    <source>
        <dbReference type="ARBA" id="ARBA00022692"/>
    </source>
</evidence>
<evidence type="ECO:0000256" key="3">
    <source>
        <dbReference type="ARBA" id="ARBA00022475"/>
    </source>
</evidence>
<feature type="transmembrane region" description="Helical" evidence="12">
    <location>
        <begin position="195"/>
        <end position="216"/>
    </location>
</feature>
<dbReference type="Pfam" id="PF07690">
    <property type="entry name" value="MFS_1"/>
    <property type="match status" value="1"/>
</dbReference>
<dbReference type="Gene3D" id="1.20.1250.20">
    <property type="entry name" value="MFS general substrate transporter like domains"/>
    <property type="match status" value="1"/>
</dbReference>
<feature type="domain" description="Major facilitator superfamily (MFS) profile" evidence="13">
    <location>
        <begin position="70"/>
        <end position="518"/>
    </location>
</feature>
<name>A0AAJ0LVB3_9PEZI</name>
<dbReference type="InterPro" id="IPR036259">
    <property type="entry name" value="MFS_trans_sf"/>
</dbReference>
<keyword evidence="4 12" id="KW-0812">Transmembrane</keyword>
<feature type="transmembrane region" description="Helical" evidence="12">
    <location>
        <begin position="136"/>
        <end position="155"/>
    </location>
</feature>
<evidence type="ECO:0000313" key="15">
    <source>
        <dbReference type="Proteomes" id="UP001271007"/>
    </source>
</evidence>
<gene>
    <name evidence="14" type="ORF">LTR09_002309</name>
</gene>
<keyword evidence="3" id="KW-1003">Cell membrane</keyword>
<dbReference type="Proteomes" id="UP001271007">
    <property type="component" value="Unassembled WGS sequence"/>
</dbReference>